<proteinExistence type="predicted"/>
<dbReference type="EMBL" id="LVXG01000013">
    <property type="protein sequence ID" value="OQP49828.1"/>
    <property type="molecule type" value="Genomic_DNA"/>
</dbReference>
<name>A0A1V9EUJ7_9BACT</name>
<evidence type="ECO:0008006" key="3">
    <source>
        <dbReference type="Google" id="ProtNLM"/>
    </source>
</evidence>
<sequence>MAVVGFGLRANAQQVDVEALKDVFKARPIKFSGGVAANAAWYSGNGNYGRAPFTWFLQGSLNASIFGKINLPFSFNLTNAGNGYSYPTAPNRLSLHPTWRWISGHIGDVAMSFSPYTLNGHQFTGAGVDLTPEGPWKISAMAGRLRKAIAYDSLNNNVLPTYRRIGYGAKVAYEKKLYRLSISAFAAKDNANSLSAAPDSLLIFPGQNLAVHYEVGLQPVKGLDFTAGYATSIVTRDVRDTTTNYNKDFTKALMKGNGSTAIYHALKGQLNYNFRKSTIGVGYERIDPGYQTFGAYYFNNDLENITVNLAQSLLRDKASISANVGVQRDNLDYSKSGTTRRFVGAVNMNYTPTERVQTSLSYSSFQTFMNIRPQFDYINQLPYQQLDTLNFTQLSQNANLNVNVLTTKNERQLHSLNMNLGFQDAADEQGGSVAKGNSSQFYNLATSYGIQWLKLGMNFTAAYNISYNTIARNDFITMGPTLGFMARLFKKKLSSGLTASYNYSKQDNSLVNSVLSIRWNASYTVFKKHRLNLSLVNQNRESQQTKNTSDFTGTMGYSYSF</sequence>
<accession>A0A1V9EUJ7</accession>
<protein>
    <recommendedName>
        <fullName evidence="3">Outer membrane protein beta-barrel domain-containing protein</fullName>
    </recommendedName>
</protein>
<evidence type="ECO:0000313" key="1">
    <source>
        <dbReference type="EMBL" id="OQP49828.1"/>
    </source>
</evidence>
<keyword evidence="2" id="KW-1185">Reference proteome</keyword>
<reference evidence="2" key="1">
    <citation type="submission" date="2016-04" db="EMBL/GenBank/DDBJ databases">
        <authorList>
            <person name="Chen L."/>
            <person name="Zhuang W."/>
            <person name="Wang G."/>
        </authorList>
    </citation>
    <scope>NUCLEOTIDE SEQUENCE [LARGE SCALE GENOMIC DNA]</scope>
    <source>
        <strain evidence="2">17621</strain>
    </source>
</reference>
<dbReference type="STRING" id="354355.SAMN05660816_05808"/>
<comment type="caution">
    <text evidence="1">The sequence shown here is derived from an EMBL/GenBank/DDBJ whole genome shotgun (WGS) entry which is preliminary data.</text>
</comment>
<gene>
    <name evidence="1" type="ORF">A4H97_28135</name>
</gene>
<dbReference type="Proteomes" id="UP000192610">
    <property type="component" value="Unassembled WGS sequence"/>
</dbReference>
<organism evidence="1 2">
    <name type="scientific">Niastella yeongjuensis</name>
    <dbReference type="NCBI Taxonomy" id="354355"/>
    <lineage>
        <taxon>Bacteria</taxon>
        <taxon>Pseudomonadati</taxon>
        <taxon>Bacteroidota</taxon>
        <taxon>Chitinophagia</taxon>
        <taxon>Chitinophagales</taxon>
        <taxon>Chitinophagaceae</taxon>
        <taxon>Niastella</taxon>
    </lineage>
</organism>
<evidence type="ECO:0000313" key="2">
    <source>
        <dbReference type="Proteomes" id="UP000192610"/>
    </source>
</evidence>
<dbReference type="AlphaFoldDB" id="A0A1V9EUJ7"/>